<organism evidence="2 3">
    <name type="scientific">Planktothrix rubescens CCAP 1459/22</name>
    <dbReference type="NCBI Taxonomy" id="329571"/>
    <lineage>
        <taxon>Bacteria</taxon>
        <taxon>Bacillati</taxon>
        <taxon>Cyanobacteriota</taxon>
        <taxon>Cyanophyceae</taxon>
        <taxon>Oscillatoriophycideae</taxon>
        <taxon>Oscillatoriales</taxon>
        <taxon>Microcoleaceae</taxon>
        <taxon>Planktothrix</taxon>
    </lineage>
</organism>
<gene>
    <name evidence="2" type="ORF">PLAN_160014</name>
</gene>
<feature type="region of interest" description="Disordered" evidence="1">
    <location>
        <begin position="1"/>
        <end position="45"/>
    </location>
</feature>
<protein>
    <submittedName>
        <fullName evidence="2">Uncharacterized protein</fullName>
    </submittedName>
</protein>
<dbReference type="Proteomes" id="UP000196521">
    <property type="component" value="Unassembled WGS sequence"/>
</dbReference>
<reference evidence="2" key="1">
    <citation type="submission" date="2020-05" db="EMBL/GenBank/DDBJ databases">
        <authorList>
            <consortium name="Genoscope - CEA"/>
            <person name="William W."/>
        </authorList>
    </citation>
    <scope>NUCLEOTIDE SEQUENCE [LARGE SCALE GENOMIC DNA]</scope>
    <source>
        <strain evidence="2">PCC 7821</strain>
    </source>
</reference>
<proteinExistence type="predicted"/>
<sequence>MANPQRGLNSPNPKLINKNGEKDRSTINENGEVNAIAVRGKDEPS</sequence>
<dbReference type="EMBL" id="CZCZ02000011">
    <property type="protein sequence ID" value="CAC5342124.1"/>
    <property type="molecule type" value="Genomic_DNA"/>
</dbReference>
<dbReference type="AlphaFoldDB" id="A0A6J7ZJ51"/>
<evidence type="ECO:0000256" key="1">
    <source>
        <dbReference type="SAM" id="MobiDB-lite"/>
    </source>
</evidence>
<keyword evidence="3" id="KW-1185">Reference proteome</keyword>
<accession>A0A6J7ZJ51</accession>
<name>A0A6J7ZJ51_PLARU</name>
<evidence type="ECO:0000313" key="3">
    <source>
        <dbReference type="Proteomes" id="UP000196521"/>
    </source>
</evidence>
<feature type="compositionally biased region" description="Polar residues" evidence="1">
    <location>
        <begin position="1"/>
        <end position="12"/>
    </location>
</feature>
<evidence type="ECO:0000313" key="2">
    <source>
        <dbReference type="EMBL" id="CAC5342124.1"/>
    </source>
</evidence>
<comment type="caution">
    <text evidence="2">The sequence shown here is derived from an EMBL/GenBank/DDBJ whole genome shotgun (WGS) entry which is preliminary data.</text>
</comment>